<evidence type="ECO:0000313" key="11">
    <source>
        <dbReference type="Proteomes" id="UP000469870"/>
    </source>
</evidence>
<evidence type="ECO:0000256" key="4">
    <source>
        <dbReference type="ARBA" id="ARBA00023163"/>
    </source>
</evidence>
<dbReference type="HAMAP" id="MF_01553">
    <property type="entry name" value="RNApol_bact_RpoY"/>
    <property type="match status" value="1"/>
</dbReference>
<evidence type="ECO:0000313" key="9">
    <source>
        <dbReference type="Proteomes" id="UP000430975"/>
    </source>
</evidence>
<evidence type="ECO:0000313" key="10">
    <source>
        <dbReference type="Proteomes" id="UP000440066"/>
    </source>
</evidence>
<gene>
    <name evidence="5" type="primary">rpoY</name>
    <name evidence="8" type="ORF">GF867_11415</name>
    <name evidence="7" type="ORF">GIY09_04700</name>
    <name evidence="6" type="ORF">GIY11_07480</name>
</gene>
<dbReference type="Gene3D" id="3.10.20.730">
    <property type="entry name" value="RNAP, epsilon subunit-like"/>
    <property type="match status" value="1"/>
</dbReference>
<dbReference type="Proteomes" id="UP000440066">
    <property type="component" value="Unassembled WGS sequence"/>
</dbReference>
<keyword evidence="2 5" id="KW-0808">Transferase</keyword>
<dbReference type="RefSeq" id="WP_153833227.1">
    <property type="nucleotide sequence ID" value="NZ_WJQR01000006.1"/>
</dbReference>
<accession>A0A6I2GES5</accession>
<dbReference type="EMBL" id="WJQT01000021">
    <property type="protein sequence ID" value="MRJ48173.1"/>
    <property type="molecule type" value="Genomic_DNA"/>
</dbReference>
<comment type="similarity">
    <text evidence="5">Belongs to the RNA polymerase subunit epsilon family.</text>
</comment>
<keyword evidence="1 5" id="KW-0240">DNA-directed RNA polymerase</keyword>
<comment type="subunit">
    <text evidence="5">RNAP is composed of a core of 2 alpha, a beta and a beta' subunit. The core is associated with a delta subunit, and at least one of epsilon or omega. When a sigma factor is associated with the core the holoenzyme is formed, which can initiate transcription.</text>
</comment>
<keyword evidence="3 5" id="KW-0548">Nucleotidyltransferase</keyword>
<organism evidence="7 9">
    <name type="scientific">Fundicoccus ignavus</name>
    <dbReference type="NCBI Taxonomy" id="2664442"/>
    <lineage>
        <taxon>Bacteria</taxon>
        <taxon>Bacillati</taxon>
        <taxon>Bacillota</taxon>
        <taxon>Bacilli</taxon>
        <taxon>Lactobacillales</taxon>
        <taxon>Aerococcaceae</taxon>
        <taxon>Fundicoccus</taxon>
    </lineage>
</organism>
<sequence length="71" mass="8391">MIFKVIYQESKNQIPNREKTQSMFLEAESIIEAREKLANNTPYNIELVQEISGAHLEYEQENNPDFKIVEF</sequence>
<evidence type="ECO:0000313" key="8">
    <source>
        <dbReference type="EMBL" id="MRJ48173.1"/>
    </source>
</evidence>
<comment type="caution">
    <text evidence="7">The sequence shown here is derived from an EMBL/GenBank/DDBJ whole genome shotgun (WGS) entry which is preliminary data.</text>
</comment>
<dbReference type="GO" id="GO:0003677">
    <property type="term" value="F:DNA binding"/>
    <property type="evidence" value="ECO:0007669"/>
    <property type="project" value="UniProtKB-UniRule"/>
</dbReference>
<dbReference type="InterPro" id="IPR009907">
    <property type="entry name" value="RpoY"/>
</dbReference>
<comment type="catalytic activity">
    <reaction evidence="5">
        <text>RNA(n) + a ribonucleoside 5'-triphosphate = RNA(n+1) + diphosphate</text>
        <dbReference type="Rhea" id="RHEA:21248"/>
        <dbReference type="Rhea" id="RHEA-COMP:14527"/>
        <dbReference type="Rhea" id="RHEA-COMP:17342"/>
        <dbReference type="ChEBI" id="CHEBI:33019"/>
        <dbReference type="ChEBI" id="CHEBI:61557"/>
        <dbReference type="ChEBI" id="CHEBI:140395"/>
        <dbReference type="EC" id="2.7.7.6"/>
    </reaction>
</comment>
<evidence type="ECO:0000256" key="3">
    <source>
        <dbReference type="ARBA" id="ARBA00022695"/>
    </source>
</evidence>
<reference evidence="9 11" key="2">
    <citation type="submission" date="2019-11" db="EMBL/GenBank/DDBJ databases">
        <title>Characterisation of Fundicoccus ignavus gen. nov. sp. nov., a novel genus of the family Aerococcaceae isolated from bulk tank milk.</title>
        <authorList>
            <person name="Siebert A."/>
            <person name="Huptas C."/>
            <person name="Wenning M."/>
            <person name="Scherer S."/>
            <person name="Doll E.V."/>
        </authorList>
    </citation>
    <scope>NUCLEOTIDE SEQUENCE [LARGE SCALE GENOMIC DNA]</scope>
    <source>
        <strain evidence="6 11">DSM 109653</strain>
        <strain evidence="7 9">WS4759</strain>
    </source>
</reference>
<proteinExistence type="inferred from homology"/>
<dbReference type="EC" id="2.7.7.6" evidence="5"/>
<dbReference type="GO" id="GO:0006351">
    <property type="term" value="P:DNA-templated transcription"/>
    <property type="evidence" value="ECO:0007669"/>
    <property type="project" value="UniProtKB-UniRule"/>
</dbReference>
<dbReference type="Proteomes" id="UP000469870">
    <property type="component" value="Unassembled WGS sequence"/>
</dbReference>
<comment type="function">
    <text evidence="5">A non-essential component of RNA polymerase (RNAP).</text>
</comment>
<evidence type="ECO:0000313" key="6">
    <source>
        <dbReference type="EMBL" id="MRI81858.1"/>
    </source>
</evidence>
<evidence type="ECO:0000313" key="7">
    <source>
        <dbReference type="EMBL" id="MRI85174.1"/>
    </source>
</evidence>
<dbReference type="GO" id="GO:0003899">
    <property type="term" value="F:DNA-directed RNA polymerase activity"/>
    <property type="evidence" value="ECO:0007669"/>
    <property type="project" value="UniProtKB-UniRule"/>
</dbReference>
<evidence type="ECO:0000256" key="5">
    <source>
        <dbReference type="HAMAP-Rule" id="MF_01553"/>
    </source>
</evidence>
<protein>
    <recommendedName>
        <fullName evidence="5">DNA-directed RNA polymerase subunit epsilon</fullName>
        <shortName evidence="5">RNAP epsilon subunit</shortName>
        <ecNumber evidence="5">2.7.7.6</ecNumber>
    </recommendedName>
    <alternativeName>
        <fullName evidence="5">RNA polymerase epsilon subunit</fullName>
    </alternativeName>
    <alternativeName>
        <fullName evidence="5">Transcriptase subunit epsilon</fullName>
    </alternativeName>
</protein>
<dbReference type="EMBL" id="WJQR01000006">
    <property type="protein sequence ID" value="MRI81858.1"/>
    <property type="molecule type" value="Genomic_DNA"/>
</dbReference>
<dbReference type="Pfam" id="PF07288">
    <property type="entry name" value="RpoY"/>
    <property type="match status" value="1"/>
</dbReference>
<dbReference type="GO" id="GO:0000428">
    <property type="term" value="C:DNA-directed RNA polymerase complex"/>
    <property type="evidence" value="ECO:0007669"/>
    <property type="project" value="UniProtKB-KW"/>
</dbReference>
<reference evidence="8 10" key="1">
    <citation type="submission" date="2019-11" db="EMBL/GenBank/DDBJ databases">
        <title>Characterisation of Fundicoccus ignavus gen. nov. sp. nov., a novel genus of the family Aerococcaceae from bulk tank milk.</title>
        <authorList>
            <person name="Siebert A."/>
            <person name="Huptas C."/>
            <person name="Wenning M."/>
            <person name="Scherer S."/>
            <person name="Doll E.V."/>
        </authorList>
    </citation>
    <scope>NUCLEOTIDE SEQUENCE [LARGE SCALE GENOMIC DNA]</scope>
    <source>
        <strain evidence="8 10">DSM 109652</strain>
    </source>
</reference>
<dbReference type="Proteomes" id="UP000430975">
    <property type="component" value="Unassembled WGS sequence"/>
</dbReference>
<dbReference type="AlphaFoldDB" id="A0A6I2GES5"/>
<dbReference type="NCBIfam" id="NF010188">
    <property type="entry name" value="PRK13667.1"/>
    <property type="match status" value="1"/>
</dbReference>
<evidence type="ECO:0000256" key="1">
    <source>
        <dbReference type="ARBA" id="ARBA00022478"/>
    </source>
</evidence>
<name>A0A6I2GES5_9LACT</name>
<keyword evidence="9" id="KW-1185">Reference proteome</keyword>
<keyword evidence="4 5" id="KW-0804">Transcription</keyword>
<evidence type="ECO:0000256" key="2">
    <source>
        <dbReference type="ARBA" id="ARBA00022679"/>
    </source>
</evidence>
<dbReference type="EMBL" id="WJQS01000003">
    <property type="protein sequence ID" value="MRI85174.1"/>
    <property type="molecule type" value="Genomic_DNA"/>
</dbReference>